<dbReference type="EMBL" id="FPKU01000002">
    <property type="protein sequence ID" value="SFZ85288.1"/>
    <property type="molecule type" value="Genomic_DNA"/>
</dbReference>
<gene>
    <name evidence="1" type="ORF">SAMN02983003_2490</name>
</gene>
<name>A0A1K2HYX6_9HYPH</name>
<proteinExistence type="predicted"/>
<dbReference type="Proteomes" id="UP000183447">
    <property type="component" value="Unassembled WGS sequence"/>
</dbReference>
<dbReference type="Pfam" id="PF09411">
    <property type="entry name" value="PagL"/>
    <property type="match status" value="1"/>
</dbReference>
<keyword evidence="2" id="KW-1185">Reference proteome</keyword>
<dbReference type="STRING" id="665118.SAMN02983003_2490"/>
<dbReference type="InterPro" id="IPR018550">
    <property type="entry name" value="Lipid-A_deacylase-rel"/>
</dbReference>
<organism evidence="1 2">
    <name type="scientific">Devosia enhydra</name>
    <dbReference type="NCBI Taxonomy" id="665118"/>
    <lineage>
        <taxon>Bacteria</taxon>
        <taxon>Pseudomonadati</taxon>
        <taxon>Pseudomonadota</taxon>
        <taxon>Alphaproteobacteria</taxon>
        <taxon>Hyphomicrobiales</taxon>
        <taxon>Devosiaceae</taxon>
        <taxon>Devosia</taxon>
    </lineage>
</organism>
<accession>A0A1K2HYX6</accession>
<reference evidence="1 2" key="1">
    <citation type="submission" date="2016-11" db="EMBL/GenBank/DDBJ databases">
        <authorList>
            <person name="Jaros S."/>
            <person name="Januszkiewicz K."/>
            <person name="Wedrychowicz H."/>
        </authorList>
    </citation>
    <scope>NUCLEOTIDE SEQUENCE [LARGE SCALE GENOMIC DNA]</scope>
    <source>
        <strain evidence="1 2">ATCC 23634</strain>
    </source>
</reference>
<evidence type="ECO:0000313" key="1">
    <source>
        <dbReference type="EMBL" id="SFZ85288.1"/>
    </source>
</evidence>
<dbReference type="AlphaFoldDB" id="A0A1K2HYX6"/>
<evidence type="ECO:0000313" key="2">
    <source>
        <dbReference type="Proteomes" id="UP000183447"/>
    </source>
</evidence>
<dbReference type="Gene3D" id="2.40.160.20">
    <property type="match status" value="1"/>
</dbReference>
<protein>
    <submittedName>
        <fullName evidence="1">Lipid A 3-O-deacylase (PagL)</fullName>
    </submittedName>
</protein>
<sequence>MVCATPALAQDFGQDFGLSEIRVGPMFHGLEATSESLLNPFETGQLEDVSFEILWRTPDIDALYWLGSPRPAVGGTLNLKGREQMVHAGLNWHLPIFDTPFWVEGGLGLAAISGYTHDAPPGYRNLGCHVTGYFQGSIGADIGDDWTAMLTVEHSSHAWLCNPENSGLNSLGVRIGYKF</sequence>